<dbReference type="OrthoDB" id="10009520at2759"/>
<evidence type="ECO:0000256" key="2">
    <source>
        <dbReference type="ARBA" id="ARBA00022679"/>
    </source>
</evidence>
<dbReference type="InterPro" id="IPR013083">
    <property type="entry name" value="Znf_RING/FYVE/PHD"/>
</dbReference>
<keyword evidence="3" id="KW-0479">Metal-binding</keyword>
<dbReference type="Proteomes" id="UP001165082">
    <property type="component" value="Unassembled WGS sequence"/>
</dbReference>
<dbReference type="Gene3D" id="1.20.120.1750">
    <property type="match status" value="1"/>
</dbReference>
<dbReference type="GO" id="GO:0008270">
    <property type="term" value="F:zinc ion binding"/>
    <property type="evidence" value="ECO:0007669"/>
    <property type="project" value="UniProtKB-KW"/>
</dbReference>
<dbReference type="SUPFAM" id="SSF57850">
    <property type="entry name" value="RING/U-box"/>
    <property type="match status" value="3"/>
</dbReference>
<evidence type="ECO:0000256" key="5">
    <source>
        <dbReference type="ARBA" id="ARBA00022771"/>
    </source>
</evidence>
<dbReference type="Gene3D" id="3.30.40.10">
    <property type="entry name" value="Zinc/RING finger domain, C3HC4 (zinc finger)"/>
    <property type="match status" value="1"/>
</dbReference>
<dbReference type="EMBL" id="BRXZ01000073">
    <property type="protein sequence ID" value="GMI04360.1"/>
    <property type="molecule type" value="Genomic_DNA"/>
</dbReference>
<dbReference type="InterPro" id="IPR047545">
    <property type="entry name" value="BRcat_RBR_RNF216"/>
</dbReference>
<gene>
    <name evidence="10" type="ORF">TrRE_jg13253</name>
</gene>
<comment type="pathway">
    <text evidence="1">Protein modification; protein ubiquitination.</text>
</comment>
<feature type="region of interest" description="Disordered" evidence="8">
    <location>
        <begin position="623"/>
        <end position="647"/>
    </location>
</feature>
<dbReference type="CDD" id="cd20353">
    <property type="entry name" value="Rcat_RBR_RNF216"/>
    <property type="match status" value="1"/>
</dbReference>
<keyword evidence="6" id="KW-0833">Ubl conjugation pathway</keyword>
<evidence type="ECO:0000256" key="4">
    <source>
        <dbReference type="ARBA" id="ARBA00022737"/>
    </source>
</evidence>
<dbReference type="Pfam" id="PF26191">
    <property type="entry name" value="RING-HC_RBR_RNF216"/>
    <property type="match status" value="1"/>
</dbReference>
<evidence type="ECO:0000259" key="9">
    <source>
        <dbReference type="PROSITE" id="PS51873"/>
    </source>
</evidence>
<evidence type="ECO:0000256" key="6">
    <source>
        <dbReference type="ARBA" id="ARBA00022786"/>
    </source>
</evidence>
<dbReference type="AlphaFoldDB" id="A0A9W7F5M3"/>
<keyword evidence="11" id="KW-1185">Reference proteome</keyword>
<comment type="caution">
    <text evidence="10">The sequence shown here is derived from an EMBL/GenBank/DDBJ whole genome shotgun (WGS) entry which is preliminary data.</text>
</comment>
<dbReference type="GO" id="GO:0016740">
    <property type="term" value="F:transferase activity"/>
    <property type="evidence" value="ECO:0007669"/>
    <property type="project" value="UniProtKB-KW"/>
</dbReference>
<name>A0A9W7F5M3_9STRA</name>
<dbReference type="CDD" id="cd16630">
    <property type="entry name" value="RING-HC_RBR_RNF216"/>
    <property type="match status" value="1"/>
</dbReference>
<organism evidence="10 11">
    <name type="scientific">Triparma retinervis</name>
    <dbReference type="NCBI Taxonomy" id="2557542"/>
    <lineage>
        <taxon>Eukaryota</taxon>
        <taxon>Sar</taxon>
        <taxon>Stramenopiles</taxon>
        <taxon>Ochrophyta</taxon>
        <taxon>Bolidophyceae</taxon>
        <taxon>Parmales</taxon>
        <taxon>Triparmaceae</taxon>
        <taxon>Triparma</taxon>
    </lineage>
</organism>
<evidence type="ECO:0000256" key="3">
    <source>
        <dbReference type="ARBA" id="ARBA00022723"/>
    </source>
</evidence>
<dbReference type="PROSITE" id="PS51873">
    <property type="entry name" value="TRIAD"/>
    <property type="match status" value="1"/>
</dbReference>
<feature type="domain" description="RING-type" evidence="9">
    <location>
        <begin position="317"/>
        <end position="535"/>
    </location>
</feature>
<dbReference type="PANTHER" id="PTHR22770">
    <property type="entry name" value="UBIQUITIN CONJUGATING ENZYME 7 INTERACTING PROTEIN-RELATED"/>
    <property type="match status" value="1"/>
</dbReference>
<evidence type="ECO:0000256" key="7">
    <source>
        <dbReference type="ARBA" id="ARBA00022833"/>
    </source>
</evidence>
<evidence type="ECO:0000256" key="8">
    <source>
        <dbReference type="SAM" id="MobiDB-lite"/>
    </source>
</evidence>
<dbReference type="SMART" id="SM00647">
    <property type="entry name" value="IBR"/>
    <property type="match status" value="2"/>
</dbReference>
<keyword evidence="4" id="KW-0677">Repeat</keyword>
<keyword evidence="7" id="KW-0862">Zinc</keyword>
<dbReference type="InterPro" id="IPR047546">
    <property type="entry name" value="Rcat_RBR_RNF216"/>
</dbReference>
<keyword evidence="2" id="KW-0808">Transferase</keyword>
<feature type="region of interest" description="Disordered" evidence="8">
    <location>
        <begin position="1"/>
        <end position="97"/>
    </location>
</feature>
<dbReference type="PANTHER" id="PTHR22770:SF47">
    <property type="entry name" value="E3 UBIQUITIN-PROTEIN LIGASE RNF216"/>
    <property type="match status" value="1"/>
</dbReference>
<proteinExistence type="predicted"/>
<sequence>MEAAQPKNEGGSGESDDEVKFLYETKGSSPSKKSPKKRASLVDLSNAEGKESPIGSPLKRPKREIGAKEAKGGGAKVTEGAKESSRSSSVDVDAAPPSQKELVQSVLDVFPDCDPSFAKTILLRFRCTEFHHVPAVLDALASDGYDRRMGSDGFRNEDEKISAALGVTKVRMKDYESTGWRTTPKYVEEAVKFITDEFPFLNVGCIKRVLEGDTHKGHYASFVKELIDVMGYTEIQLAKGGAKVSEAVRKKLVVRSFVVVKNGRTRKIKIHANWRPSDPILVDEIDYVKHKYNSSMEVADVEYARALARGEAEDVGGTLECACCYGDVAFEEMCQCTEGHLFCLECLRRYGEEQLFGAQKTKLECMTQSDSGGKCLGSFSQEMIKRALPKKVLEKLEEATFLAAVESAGIENLTRCPRCDFQAVVEDRVMVCPAIGCGYESCRDCGEPPHFPLKCDEVEKQCHAESRKRIEEAMTEARVRICPNENCGKRFYKIEGCNKMSCACGTTSCYMCREQLDRTVGYKHFCQTPHCNHESCGKCPLFTNSIEDDRLAMREAGIKAQRENSVGLAIRRKGDEDEMDVNVEELLELGGGNVYARAAVAAQEHAHLGVGAMARAAYEEVDGRNRNRNRREEAPQPRDNGILGRLLGGIGGGGGGGGGAL</sequence>
<feature type="compositionally biased region" description="Basic and acidic residues" evidence="8">
    <location>
        <begin position="623"/>
        <end position="636"/>
    </location>
</feature>
<protein>
    <recommendedName>
        <fullName evidence="9">RING-type domain-containing protein</fullName>
    </recommendedName>
</protein>
<dbReference type="Pfam" id="PF26200">
    <property type="entry name" value="Rcat_RNF216"/>
    <property type="match status" value="1"/>
</dbReference>
<dbReference type="InterPro" id="IPR051628">
    <property type="entry name" value="LUBAC_E3_Ligases"/>
</dbReference>
<evidence type="ECO:0000313" key="10">
    <source>
        <dbReference type="EMBL" id="GMI04360.1"/>
    </source>
</evidence>
<evidence type="ECO:0000313" key="11">
    <source>
        <dbReference type="Proteomes" id="UP001165082"/>
    </source>
</evidence>
<reference evidence="10" key="1">
    <citation type="submission" date="2022-07" db="EMBL/GenBank/DDBJ databases">
        <title>Genome analysis of Parmales, a sister group of diatoms, reveals the evolutionary specialization of diatoms from phago-mixotrophs to photoautotrophs.</title>
        <authorList>
            <person name="Ban H."/>
            <person name="Sato S."/>
            <person name="Yoshikawa S."/>
            <person name="Kazumasa Y."/>
            <person name="Nakamura Y."/>
            <person name="Ichinomiya M."/>
            <person name="Saitoh K."/>
            <person name="Sato N."/>
            <person name="Blanc-Mathieu R."/>
            <person name="Endo H."/>
            <person name="Kuwata A."/>
            <person name="Ogata H."/>
        </authorList>
    </citation>
    <scope>NUCLEOTIDE SEQUENCE</scope>
</reference>
<dbReference type="InterPro" id="IPR047544">
    <property type="entry name" value="RING-HC_RBR_RNF216"/>
</dbReference>
<dbReference type="Pfam" id="PF01485">
    <property type="entry name" value="IBR"/>
    <property type="match status" value="1"/>
</dbReference>
<dbReference type="InterPro" id="IPR002867">
    <property type="entry name" value="IBR_dom"/>
</dbReference>
<accession>A0A9W7F5M3</accession>
<keyword evidence="5" id="KW-0863">Zinc-finger</keyword>
<dbReference type="CDD" id="cd20339">
    <property type="entry name" value="BRcat_RBR_RNF216"/>
    <property type="match status" value="1"/>
</dbReference>
<evidence type="ECO:0000256" key="1">
    <source>
        <dbReference type="ARBA" id="ARBA00004906"/>
    </source>
</evidence>
<dbReference type="InterPro" id="IPR044066">
    <property type="entry name" value="TRIAD_supradom"/>
</dbReference>